<proteinExistence type="predicted"/>
<dbReference type="InterPro" id="IPR018974">
    <property type="entry name" value="Tex-like_N"/>
</dbReference>
<reference evidence="3 4" key="1">
    <citation type="submission" date="2020-06" db="EMBL/GenBank/DDBJ databases">
        <title>Taxonomy, biology and ecology of Rhodococcus bacteria occurring in California pistachio and other woody hosts as revealed by genome sequence analyses.</title>
        <authorList>
            <person name="Gai Y."/>
            <person name="Riely B."/>
        </authorList>
    </citation>
    <scope>NUCLEOTIDE SEQUENCE [LARGE SCALE GENOMIC DNA]</scope>
    <source>
        <strain evidence="3 4">BP-281</strain>
    </source>
</reference>
<dbReference type="Pfam" id="PF09371">
    <property type="entry name" value="Tex_N"/>
    <property type="match status" value="1"/>
</dbReference>
<dbReference type="PANTHER" id="PTHR10724:SF10">
    <property type="entry name" value="S1 RNA-BINDING DOMAIN-CONTAINING PROTEIN 1"/>
    <property type="match status" value="1"/>
</dbReference>
<feature type="region of interest" description="Disordered" evidence="1">
    <location>
        <begin position="794"/>
        <end position="875"/>
    </location>
</feature>
<dbReference type="InterPro" id="IPR003029">
    <property type="entry name" value="S1_domain"/>
</dbReference>
<dbReference type="SMART" id="SM00732">
    <property type="entry name" value="YqgFc"/>
    <property type="match status" value="1"/>
</dbReference>
<dbReference type="InterPro" id="IPR055179">
    <property type="entry name" value="Tex-like_central_region"/>
</dbReference>
<dbReference type="PROSITE" id="PS50126">
    <property type="entry name" value="S1"/>
    <property type="match status" value="1"/>
</dbReference>
<dbReference type="InterPro" id="IPR012340">
    <property type="entry name" value="NA-bd_OB-fold"/>
</dbReference>
<dbReference type="Pfam" id="PF00575">
    <property type="entry name" value="S1"/>
    <property type="match status" value="1"/>
</dbReference>
<gene>
    <name evidence="3" type="ORF">HQ603_11310</name>
</gene>
<feature type="compositionally biased region" description="Basic residues" evidence="1">
    <location>
        <begin position="38"/>
        <end position="50"/>
    </location>
</feature>
<name>A0ABS7P6S5_9NOCA</name>
<dbReference type="Pfam" id="PF16921">
    <property type="entry name" value="Tex_YqgF"/>
    <property type="match status" value="1"/>
</dbReference>
<dbReference type="InterPro" id="IPR050437">
    <property type="entry name" value="Ribos_protein_bS1-like"/>
</dbReference>
<dbReference type="Gene3D" id="1.10.10.650">
    <property type="entry name" value="RuvA domain 2-like"/>
    <property type="match status" value="1"/>
</dbReference>
<evidence type="ECO:0000259" key="2">
    <source>
        <dbReference type="PROSITE" id="PS50126"/>
    </source>
</evidence>
<dbReference type="PANTHER" id="PTHR10724">
    <property type="entry name" value="30S RIBOSOMAL PROTEIN S1"/>
    <property type="match status" value="1"/>
</dbReference>
<dbReference type="SUPFAM" id="SSF53098">
    <property type="entry name" value="Ribonuclease H-like"/>
    <property type="match status" value="1"/>
</dbReference>
<dbReference type="InterPro" id="IPR012337">
    <property type="entry name" value="RNaseH-like_sf"/>
</dbReference>
<dbReference type="Gene3D" id="1.10.3500.10">
    <property type="entry name" value="Tex N-terminal region-like"/>
    <property type="match status" value="1"/>
</dbReference>
<organism evidence="3 4">
    <name type="scientific">Rhodococcoides corynebacterioides</name>
    <dbReference type="NCBI Taxonomy" id="53972"/>
    <lineage>
        <taxon>Bacteria</taxon>
        <taxon>Bacillati</taxon>
        <taxon>Actinomycetota</taxon>
        <taxon>Actinomycetes</taxon>
        <taxon>Mycobacteriales</taxon>
        <taxon>Nocardiaceae</taxon>
        <taxon>Rhodococcoides</taxon>
    </lineage>
</organism>
<protein>
    <submittedName>
        <fullName evidence="3">RNA-binding transcriptional accessory protein</fullName>
    </submittedName>
</protein>
<evidence type="ECO:0000313" key="4">
    <source>
        <dbReference type="Proteomes" id="UP000825228"/>
    </source>
</evidence>
<keyword evidence="4" id="KW-1185">Reference proteome</keyword>
<dbReference type="Pfam" id="PF17674">
    <property type="entry name" value="HHH_9"/>
    <property type="match status" value="1"/>
</dbReference>
<dbReference type="SMART" id="SM00316">
    <property type="entry name" value="S1"/>
    <property type="match status" value="1"/>
</dbReference>
<dbReference type="Gene3D" id="3.30.420.140">
    <property type="entry name" value="YqgF/RNase H-like domain"/>
    <property type="match status" value="1"/>
</dbReference>
<dbReference type="InterPro" id="IPR023323">
    <property type="entry name" value="Tex-like_dom_sf"/>
</dbReference>
<dbReference type="Proteomes" id="UP000825228">
    <property type="component" value="Unassembled WGS sequence"/>
</dbReference>
<dbReference type="InterPro" id="IPR037027">
    <property type="entry name" value="YqgF/RNaseH-like_dom_sf"/>
</dbReference>
<feature type="compositionally biased region" description="Basic and acidic residues" evidence="1">
    <location>
        <begin position="824"/>
        <end position="857"/>
    </location>
</feature>
<comment type="caution">
    <text evidence="3">The sequence shown here is derived from an EMBL/GenBank/DDBJ whole genome shotgun (WGS) entry which is preliminary data.</text>
</comment>
<evidence type="ECO:0000256" key="1">
    <source>
        <dbReference type="SAM" id="MobiDB-lite"/>
    </source>
</evidence>
<dbReference type="InterPro" id="IPR041692">
    <property type="entry name" value="HHH_9"/>
</dbReference>
<evidence type="ECO:0000313" key="3">
    <source>
        <dbReference type="EMBL" id="MBY6367344.1"/>
    </source>
</evidence>
<dbReference type="CDD" id="cd05685">
    <property type="entry name" value="S1_Tex"/>
    <property type="match status" value="1"/>
</dbReference>
<feature type="region of interest" description="Disordered" evidence="1">
    <location>
        <begin position="29"/>
        <end position="74"/>
    </location>
</feature>
<dbReference type="Pfam" id="PF12836">
    <property type="entry name" value="HHH_3"/>
    <property type="match status" value="1"/>
</dbReference>
<dbReference type="Gene3D" id="1.10.150.310">
    <property type="entry name" value="Tex RuvX-like domain-like"/>
    <property type="match status" value="1"/>
</dbReference>
<dbReference type="InterPro" id="IPR010994">
    <property type="entry name" value="RuvA_2-like"/>
</dbReference>
<dbReference type="SUPFAM" id="SSF158832">
    <property type="entry name" value="Tex N-terminal region-like"/>
    <property type="match status" value="1"/>
</dbReference>
<dbReference type="InterPro" id="IPR044146">
    <property type="entry name" value="S1_Tex"/>
</dbReference>
<dbReference type="SUPFAM" id="SSF50249">
    <property type="entry name" value="Nucleic acid-binding proteins"/>
    <property type="match status" value="1"/>
</dbReference>
<dbReference type="Gene3D" id="2.40.50.140">
    <property type="entry name" value="Nucleic acid-binding proteins"/>
    <property type="match status" value="1"/>
</dbReference>
<dbReference type="Pfam" id="PF22706">
    <property type="entry name" value="Tex_central_region"/>
    <property type="match status" value="1"/>
</dbReference>
<dbReference type="InterPro" id="IPR006641">
    <property type="entry name" value="YqgF/RNaseH-like_dom"/>
</dbReference>
<dbReference type="InterPro" id="IPR032639">
    <property type="entry name" value="Tex_YqgF"/>
</dbReference>
<dbReference type="EMBL" id="JABUBU010000009">
    <property type="protein sequence ID" value="MBY6367344.1"/>
    <property type="molecule type" value="Genomic_DNA"/>
</dbReference>
<dbReference type="SUPFAM" id="SSF47781">
    <property type="entry name" value="RuvA domain 2-like"/>
    <property type="match status" value="2"/>
</dbReference>
<sequence length="875" mass="93236">MLISGAGNGGAGGASVTIAPEGVPHATAIAATGTTAHRATRPRGSRRSRDRPKPYDDAEFTELPNLPPARAGLRTTIPGAVGSIAVTTAPTSVNRRIADELDVAEERVRAAVDLLDGGATVPFIARYRKEATGTLDDTQLRTIEERLRYLRELDERRRAVLEAIRSQGKLTDDLAATIAEADTKARLEDIYLPFKQKRRTKAQIAREAGHQPVADALLGDPTTDPATFDDEQLAGARAILVEQFAEDADLVGELRELLWTRGRLTATVREGKEAEGAKFSDYFAFSEAFTTVPSHRVLAVLRGEKEEVLSLTMHPEPNDDEIPRGTPTVYETRIAARFGVADRGRAADRWLLDTVRWAWRTKILVGLGLDARQRLRQAAEERAVEVFASNLKDLLLAAPAGARTTMGLDPGYRTGTKVAVVDATGKVVAHETVYPHKPQGKWAESLATLAGLVSRHGVDLIAIGNGTASRETDALAAELVAALPDAGLTKAVVSEAGASVYSASEYGSRELPHLDVSIRGAVSIARRLQDPLAELVKIDPKSIGVGQYQHDVSETMLARSLGAVVEDAVNAVGVDVNTASVPLLARVSGVAPGLAEAIVGHRDTHGPFRSRAALKDVPRLGPKAFEQCAGFLRITDGDDPLDRSSVHPEAYPVVRRIAGAAGVGVRDVVGNASVLRSLRPQDFVDDRFGLPTVTDILGELEKPGRDPRPEFTTATFAAGVEKVADLTPGMVLEGVVTNVAAFGAFVDVGVHQDGLVHVSAMSRSFVSDPRDVVKSGQVVKVKVMEVDVPRQRIGLSLRLDDEPGASSTPDRGRPRGGEPGTRGDQGRSRGDQGRSRGDQSRSRGGDQGRSRGGRRESAPASTGSMADALRRAGLG</sequence>
<dbReference type="InterPro" id="IPR023319">
    <property type="entry name" value="Tex-like_HTH_dom_sf"/>
</dbReference>
<accession>A0ABS7P6S5</accession>
<feature type="domain" description="S1 motif" evidence="2">
    <location>
        <begin position="729"/>
        <end position="798"/>
    </location>
</feature>